<evidence type="ECO:0000313" key="3">
    <source>
        <dbReference type="Proteomes" id="UP000184268"/>
    </source>
</evidence>
<name>A0A1M5ZER5_9GAMM</name>
<dbReference type="EMBL" id="FQXG01000011">
    <property type="protein sequence ID" value="SHI22674.1"/>
    <property type="molecule type" value="Genomic_DNA"/>
</dbReference>
<evidence type="ECO:0000256" key="1">
    <source>
        <dbReference type="SAM" id="Phobius"/>
    </source>
</evidence>
<dbReference type="SUPFAM" id="SSF54523">
    <property type="entry name" value="Pili subunits"/>
    <property type="match status" value="1"/>
</dbReference>
<dbReference type="STRING" id="299255.SAMN02745129_0167"/>
<reference evidence="2 3" key="1">
    <citation type="submission" date="2016-11" db="EMBL/GenBank/DDBJ databases">
        <authorList>
            <person name="Jaros S."/>
            <person name="Januszkiewicz K."/>
            <person name="Wedrychowicz H."/>
        </authorList>
    </citation>
    <scope>NUCLEOTIDE SEQUENCE [LARGE SCALE GENOMIC DNA]</scope>
    <source>
        <strain evidence="2 3">DSM 16917</strain>
    </source>
</reference>
<protein>
    <submittedName>
        <fullName evidence="2">MSHA pilin protein MshA</fullName>
    </submittedName>
</protein>
<feature type="transmembrane region" description="Helical" evidence="1">
    <location>
        <begin position="12"/>
        <end position="34"/>
    </location>
</feature>
<dbReference type="InterPro" id="IPR045584">
    <property type="entry name" value="Pilin-like"/>
</dbReference>
<gene>
    <name evidence="2" type="ORF">SAMN02745129_0167</name>
</gene>
<evidence type="ECO:0000313" key="2">
    <source>
        <dbReference type="EMBL" id="SHI22674.1"/>
    </source>
</evidence>
<dbReference type="PROSITE" id="PS00409">
    <property type="entry name" value="PROKAR_NTER_METHYL"/>
    <property type="match status" value="1"/>
</dbReference>
<dbReference type="Gene3D" id="3.30.700.10">
    <property type="entry name" value="Glycoprotein, Type 4 Pilin"/>
    <property type="match status" value="1"/>
</dbReference>
<dbReference type="Pfam" id="PF07963">
    <property type="entry name" value="N_methyl"/>
    <property type="match status" value="1"/>
</dbReference>
<keyword evidence="1" id="KW-0472">Membrane</keyword>
<proteinExistence type="predicted"/>
<dbReference type="RefSeq" id="WP_067662510.1">
    <property type="nucleotide sequence ID" value="NZ_FQXG01000011.1"/>
</dbReference>
<sequence length="190" mass="20925">MKREMGSKGFTLVELVVVIAVVGMLAATAAPRFISLSTDADQAAMRAMTGALRSTLSMTNMQIQLRPEQINAAASRFTLDSGEQIRLRGGIPDGRWNNTFIHLTDFEATEQVNSNSCDLDDVRWCVRQRGGGWFASRGYSADGMGRGFVIFPYGYQVNNQRCYLYYLNPNATTQPDDPKAGVIGSDFSEC</sequence>
<dbReference type="AlphaFoldDB" id="A0A1M5ZER5"/>
<keyword evidence="1" id="KW-0812">Transmembrane</keyword>
<organism evidence="2 3">
    <name type="scientific">Ferrimonas marina</name>
    <dbReference type="NCBI Taxonomy" id="299255"/>
    <lineage>
        <taxon>Bacteria</taxon>
        <taxon>Pseudomonadati</taxon>
        <taxon>Pseudomonadota</taxon>
        <taxon>Gammaproteobacteria</taxon>
        <taxon>Alteromonadales</taxon>
        <taxon>Ferrimonadaceae</taxon>
        <taxon>Ferrimonas</taxon>
    </lineage>
</organism>
<dbReference type="InterPro" id="IPR012902">
    <property type="entry name" value="N_methyl_site"/>
</dbReference>
<dbReference type="NCBIfam" id="TIGR02532">
    <property type="entry name" value="IV_pilin_GFxxxE"/>
    <property type="match status" value="1"/>
</dbReference>
<keyword evidence="3" id="KW-1185">Reference proteome</keyword>
<dbReference type="Proteomes" id="UP000184268">
    <property type="component" value="Unassembled WGS sequence"/>
</dbReference>
<dbReference type="OrthoDB" id="5828185at2"/>
<accession>A0A1M5ZER5</accession>
<keyword evidence="1" id="KW-1133">Transmembrane helix</keyword>